<dbReference type="AlphaFoldDB" id="A0AB37ZSI6"/>
<evidence type="ECO:0000313" key="1">
    <source>
        <dbReference type="EMBL" id="SDN92539.1"/>
    </source>
</evidence>
<proteinExistence type="predicted"/>
<dbReference type="EMBL" id="FNHM01000011">
    <property type="protein sequence ID" value="SDN92539.1"/>
    <property type="molecule type" value="Genomic_DNA"/>
</dbReference>
<protein>
    <submittedName>
        <fullName evidence="1">Uncharacterized protein</fullName>
    </submittedName>
</protein>
<dbReference type="Proteomes" id="UP000183853">
    <property type="component" value="Unassembled WGS sequence"/>
</dbReference>
<name>A0AB37ZSI6_PSESX</name>
<evidence type="ECO:0000313" key="2">
    <source>
        <dbReference type="Proteomes" id="UP000183853"/>
    </source>
</evidence>
<gene>
    <name evidence="1" type="ORF">SAMN05444505_111220</name>
</gene>
<sequence length="41" mass="4530">MKGFYLVLLQCYEGPAAKQVCLAKDKSPFPASSRLSEPLRS</sequence>
<reference evidence="1 2" key="1">
    <citation type="submission" date="2016-10" db="EMBL/GenBank/DDBJ databases">
        <authorList>
            <person name="Varghese N."/>
            <person name="Submissions S."/>
        </authorList>
    </citation>
    <scope>NUCLEOTIDE SEQUENCE [LARGE SCALE GENOMIC DNA]</scope>
    <source>
        <strain evidence="1 2">BS2122</strain>
    </source>
</reference>
<comment type="caution">
    <text evidence="1">The sequence shown here is derived from an EMBL/GenBank/DDBJ whole genome shotgun (WGS) entry which is preliminary data.</text>
</comment>
<organism evidence="1 2">
    <name type="scientific">Pseudomonas syringae</name>
    <dbReference type="NCBI Taxonomy" id="317"/>
    <lineage>
        <taxon>Bacteria</taxon>
        <taxon>Pseudomonadati</taxon>
        <taxon>Pseudomonadota</taxon>
        <taxon>Gammaproteobacteria</taxon>
        <taxon>Pseudomonadales</taxon>
        <taxon>Pseudomonadaceae</taxon>
        <taxon>Pseudomonas</taxon>
    </lineage>
</organism>
<accession>A0AB37ZSI6</accession>